<dbReference type="EMBL" id="KI517809">
    <property type="protein sequence ID" value="ESQ30246.1"/>
    <property type="molecule type" value="Genomic_DNA"/>
</dbReference>
<dbReference type="PANTHER" id="PTHR47293:SF58">
    <property type="entry name" value="JACALIN-RELATED LECTIN 22-RELATED"/>
    <property type="match status" value="1"/>
</dbReference>
<keyword evidence="2" id="KW-0430">Lectin</keyword>
<dbReference type="Proteomes" id="UP000030689">
    <property type="component" value="Unassembled WGS sequence"/>
</dbReference>
<dbReference type="InterPro" id="IPR033734">
    <property type="entry name" value="Jacalin-like_lectin_dom_plant"/>
</dbReference>
<dbReference type="Pfam" id="PF01419">
    <property type="entry name" value="Jacalin"/>
    <property type="match status" value="1"/>
</dbReference>
<dbReference type="PANTHER" id="PTHR47293">
    <property type="entry name" value="JACALIN-RELATED LECTIN 3"/>
    <property type="match status" value="1"/>
</dbReference>
<dbReference type="OMA" id="VDEGYYK"/>
<feature type="domain" description="Jacalin-type lectin" evidence="3">
    <location>
        <begin position="1"/>
        <end position="124"/>
    </location>
</feature>
<keyword evidence="5" id="KW-1185">Reference proteome</keyword>
<name>V4MG06_EUTSA</name>
<dbReference type="SMART" id="SM00915">
    <property type="entry name" value="Jacalin"/>
    <property type="match status" value="1"/>
</dbReference>
<comment type="similarity">
    <text evidence="1">Belongs to the jacalin lectin family.</text>
</comment>
<proteinExistence type="inferred from homology"/>
<gene>
    <name evidence="4" type="ORF">EUTSA_v10012365mg</name>
</gene>
<dbReference type="PROSITE" id="PS51752">
    <property type="entry name" value="JACALIN_LECTIN"/>
    <property type="match status" value="1"/>
</dbReference>
<accession>V4MG06</accession>
<dbReference type="SUPFAM" id="SSF51101">
    <property type="entry name" value="Mannose-binding lectins"/>
    <property type="match status" value="1"/>
</dbReference>
<evidence type="ECO:0000313" key="5">
    <source>
        <dbReference type="Proteomes" id="UP000030689"/>
    </source>
</evidence>
<dbReference type="InterPro" id="IPR001229">
    <property type="entry name" value="Jacalin-like_lectin_dom"/>
</dbReference>
<dbReference type="CDD" id="cd09612">
    <property type="entry name" value="Jacalin"/>
    <property type="match status" value="1"/>
</dbReference>
<dbReference type="Gene3D" id="2.100.10.30">
    <property type="entry name" value="Jacalin-like lectin domain"/>
    <property type="match status" value="1"/>
</dbReference>
<dbReference type="STRING" id="72664.V4MG06"/>
<dbReference type="KEGG" id="eus:EUTSA_v10012365mg"/>
<sequence length="131" mass="15080">MSLLYYKLNNYREELYISTRFDDGSKDHHGGKTILKVEEFELKDYPDEYLISVEGNYDVVDEGYYKSESEVILMLRFKTSKQTSPTFGTEVGTSFILEKENHKIVGFHGKSSTTLHQLGSMSCPLHIDLII</sequence>
<evidence type="ECO:0000259" key="3">
    <source>
        <dbReference type="PROSITE" id="PS51752"/>
    </source>
</evidence>
<dbReference type="InterPro" id="IPR036404">
    <property type="entry name" value="Jacalin-like_lectin_dom_sf"/>
</dbReference>
<evidence type="ECO:0000313" key="4">
    <source>
        <dbReference type="EMBL" id="ESQ30246.1"/>
    </source>
</evidence>
<reference evidence="4 5" key="1">
    <citation type="journal article" date="2013" name="Front. Plant Sci.">
        <title>The Reference Genome of the Halophytic Plant Eutrema salsugineum.</title>
        <authorList>
            <person name="Yang R."/>
            <person name="Jarvis D.E."/>
            <person name="Chen H."/>
            <person name="Beilstein M.A."/>
            <person name="Grimwood J."/>
            <person name="Jenkins J."/>
            <person name="Shu S."/>
            <person name="Prochnik S."/>
            <person name="Xin M."/>
            <person name="Ma C."/>
            <person name="Schmutz J."/>
            <person name="Wing R.A."/>
            <person name="Mitchell-Olds T."/>
            <person name="Schumaker K.S."/>
            <person name="Wang X."/>
        </authorList>
    </citation>
    <scope>NUCLEOTIDE SEQUENCE [LARGE SCALE GENOMIC DNA]</scope>
</reference>
<dbReference type="AlphaFoldDB" id="V4MG06"/>
<protein>
    <recommendedName>
        <fullName evidence="3">Jacalin-type lectin domain-containing protein</fullName>
    </recommendedName>
</protein>
<dbReference type="GO" id="GO:0030246">
    <property type="term" value="F:carbohydrate binding"/>
    <property type="evidence" value="ECO:0007669"/>
    <property type="project" value="UniProtKB-KW"/>
</dbReference>
<evidence type="ECO:0000256" key="2">
    <source>
        <dbReference type="ARBA" id="ARBA00022734"/>
    </source>
</evidence>
<evidence type="ECO:0000256" key="1">
    <source>
        <dbReference type="ARBA" id="ARBA00006568"/>
    </source>
</evidence>
<organism evidence="4 5">
    <name type="scientific">Eutrema salsugineum</name>
    <name type="common">Saltwater cress</name>
    <name type="synonym">Sisymbrium salsugineum</name>
    <dbReference type="NCBI Taxonomy" id="72664"/>
    <lineage>
        <taxon>Eukaryota</taxon>
        <taxon>Viridiplantae</taxon>
        <taxon>Streptophyta</taxon>
        <taxon>Embryophyta</taxon>
        <taxon>Tracheophyta</taxon>
        <taxon>Spermatophyta</taxon>
        <taxon>Magnoliopsida</taxon>
        <taxon>eudicotyledons</taxon>
        <taxon>Gunneridae</taxon>
        <taxon>Pentapetalae</taxon>
        <taxon>rosids</taxon>
        <taxon>malvids</taxon>
        <taxon>Brassicales</taxon>
        <taxon>Brassicaceae</taxon>
        <taxon>Eutremeae</taxon>
        <taxon>Eutrema</taxon>
    </lineage>
</organism>
<dbReference type="Gramene" id="ESQ30246">
    <property type="protein sequence ID" value="ESQ30246"/>
    <property type="gene ID" value="EUTSA_v10012365mg"/>
</dbReference>